<organism evidence="1 2">
    <name type="scientific">Mycobacteroides abscessus</name>
    <dbReference type="NCBI Taxonomy" id="36809"/>
    <lineage>
        <taxon>Bacteria</taxon>
        <taxon>Bacillati</taxon>
        <taxon>Actinomycetota</taxon>
        <taxon>Actinomycetes</taxon>
        <taxon>Mycobacteriales</taxon>
        <taxon>Mycobacteriaceae</taxon>
        <taxon>Mycobacteroides</taxon>
    </lineage>
</organism>
<proteinExistence type="predicted"/>
<dbReference type="Proteomes" id="UP000045782">
    <property type="component" value="Unassembled WGS sequence"/>
</dbReference>
<reference evidence="1 2" key="1">
    <citation type="submission" date="2015-03" db="EMBL/GenBank/DDBJ databases">
        <authorList>
            <person name="Murphy D."/>
        </authorList>
    </citation>
    <scope>NUCLEOTIDE SEQUENCE [LARGE SCALE GENOMIC DNA]</scope>
    <source>
        <strain evidence="1 2">PAP088</strain>
    </source>
</reference>
<accession>A0A0U0ZV53</accession>
<evidence type="ECO:0000313" key="2">
    <source>
        <dbReference type="Proteomes" id="UP000045782"/>
    </source>
</evidence>
<gene>
    <name evidence="1" type="ORF">ERS075579_05016</name>
</gene>
<sequence>MTSAGMSLQGSNAVVDREVVVLLVGFVAAESEVDVVAEPEVLPEHPPRVIAKIRAIAVRSIALLAAAGPKATGVAPIHRLVPILESHE</sequence>
<protein>
    <submittedName>
        <fullName evidence="1">Uncharacterized protein</fullName>
    </submittedName>
</protein>
<name>A0A0U0ZV53_9MYCO</name>
<dbReference type="EMBL" id="CSWP01000013">
    <property type="protein sequence ID" value="CPV71450.1"/>
    <property type="molecule type" value="Genomic_DNA"/>
</dbReference>
<dbReference type="AlphaFoldDB" id="A0A0U0ZV53"/>
<evidence type="ECO:0000313" key="1">
    <source>
        <dbReference type="EMBL" id="CPV71450.1"/>
    </source>
</evidence>